<dbReference type="EMBL" id="JBAHYK010001491">
    <property type="protein sequence ID" value="KAL0567805.1"/>
    <property type="molecule type" value="Genomic_DNA"/>
</dbReference>
<evidence type="ECO:0000256" key="1">
    <source>
        <dbReference type="SAM" id="MobiDB-lite"/>
    </source>
</evidence>
<reference evidence="2 3" key="1">
    <citation type="submission" date="2024-02" db="EMBL/GenBank/DDBJ databases">
        <title>A draft genome for the cacao thread blight pathogen Marasmius crinis-equi.</title>
        <authorList>
            <person name="Cohen S.P."/>
            <person name="Baruah I.K."/>
            <person name="Amoako-Attah I."/>
            <person name="Bukari Y."/>
            <person name="Meinhardt L.W."/>
            <person name="Bailey B.A."/>
        </authorList>
    </citation>
    <scope>NUCLEOTIDE SEQUENCE [LARGE SCALE GENOMIC DNA]</scope>
    <source>
        <strain evidence="2 3">GH-76</strain>
    </source>
</reference>
<feature type="compositionally biased region" description="Acidic residues" evidence="1">
    <location>
        <begin position="58"/>
        <end position="84"/>
    </location>
</feature>
<proteinExistence type="predicted"/>
<sequence length="123" mass="14563">MAVWKLLTWLKGFPEEGEQQRPFTDLLQPIRDWDRLANSSARPTEQGEKDKQNRQDENAEDEVEEEEELEGVEEDEEDEVEDDEGICWNDPNLWRCRIRDLLADTLYLPLFYIFSPRSSLAKC</sequence>
<feature type="region of interest" description="Disordered" evidence="1">
    <location>
        <begin position="37"/>
        <end position="84"/>
    </location>
</feature>
<comment type="caution">
    <text evidence="2">The sequence shown here is derived from an EMBL/GenBank/DDBJ whole genome shotgun (WGS) entry which is preliminary data.</text>
</comment>
<keyword evidence="3" id="KW-1185">Reference proteome</keyword>
<name>A0ABR3EY38_9AGAR</name>
<organism evidence="2 3">
    <name type="scientific">Marasmius crinis-equi</name>
    <dbReference type="NCBI Taxonomy" id="585013"/>
    <lineage>
        <taxon>Eukaryota</taxon>
        <taxon>Fungi</taxon>
        <taxon>Dikarya</taxon>
        <taxon>Basidiomycota</taxon>
        <taxon>Agaricomycotina</taxon>
        <taxon>Agaricomycetes</taxon>
        <taxon>Agaricomycetidae</taxon>
        <taxon>Agaricales</taxon>
        <taxon>Marasmiineae</taxon>
        <taxon>Marasmiaceae</taxon>
        <taxon>Marasmius</taxon>
    </lineage>
</organism>
<protein>
    <submittedName>
        <fullName evidence="2">Uncharacterized protein</fullName>
    </submittedName>
</protein>
<dbReference type="Proteomes" id="UP001465976">
    <property type="component" value="Unassembled WGS sequence"/>
</dbReference>
<gene>
    <name evidence="2" type="ORF">V5O48_014191</name>
</gene>
<evidence type="ECO:0000313" key="2">
    <source>
        <dbReference type="EMBL" id="KAL0567805.1"/>
    </source>
</evidence>
<feature type="compositionally biased region" description="Basic and acidic residues" evidence="1">
    <location>
        <begin position="45"/>
        <end position="57"/>
    </location>
</feature>
<accession>A0ABR3EY38</accession>
<evidence type="ECO:0000313" key="3">
    <source>
        <dbReference type="Proteomes" id="UP001465976"/>
    </source>
</evidence>